<protein>
    <recommendedName>
        <fullName evidence="2">Nucleotide-diphospho-sugar transferase domain-containing protein</fullName>
    </recommendedName>
</protein>
<dbReference type="AlphaFoldDB" id="A0A6C0JXK0"/>
<organism evidence="1">
    <name type="scientific">viral metagenome</name>
    <dbReference type="NCBI Taxonomy" id="1070528"/>
    <lineage>
        <taxon>unclassified sequences</taxon>
        <taxon>metagenomes</taxon>
        <taxon>organismal metagenomes</taxon>
    </lineage>
</organism>
<proteinExistence type="predicted"/>
<accession>A0A6C0JXK0</accession>
<sequence length="212" mass="25348">MIIDDNSNYDFVTNKPVTNTVLIQSEYKGRGELLTYYYFLHHKLFDTAVILHDSVFINRPIDFKVDTYKMLWDFTHHADQLKDETRMIHVFQDKTLYNFYKQKHKWKGCFGGMSIITHDYLTYINNKYDISKLLKFVLNRYNRMSFERVIGCLLQYMDSPNANTQIIKFMFQTNGKSTALLGDIHKYCPWGISFQNKYKYSHLPIIKVWTGR</sequence>
<name>A0A6C0JXK0_9ZZZZ</name>
<dbReference type="EMBL" id="MN740705">
    <property type="protein sequence ID" value="QHU09097.1"/>
    <property type="molecule type" value="Genomic_DNA"/>
</dbReference>
<evidence type="ECO:0000313" key="1">
    <source>
        <dbReference type="EMBL" id="QHU09097.1"/>
    </source>
</evidence>
<reference evidence="1" key="1">
    <citation type="journal article" date="2020" name="Nature">
        <title>Giant virus diversity and host interactions through global metagenomics.</title>
        <authorList>
            <person name="Schulz F."/>
            <person name="Roux S."/>
            <person name="Paez-Espino D."/>
            <person name="Jungbluth S."/>
            <person name="Walsh D.A."/>
            <person name="Denef V.J."/>
            <person name="McMahon K.D."/>
            <person name="Konstantinidis K.T."/>
            <person name="Eloe-Fadrosh E.A."/>
            <person name="Kyrpides N.C."/>
            <person name="Woyke T."/>
        </authorList>
    </citation>
    <scope>NUCLEOTIDE SEQUENCE</scope>
    <source>
        <strain evidence="1">GVMAG-S-1074260-58</strain>
    </source>
</reference>
<evidence type="ECO:0008006" key="2">
    <source>
        <dbReference type="Google" id="ProtNLM"/>
    </source>
</evidence>